<keyword evidence="3" id="KW-1185">Reference proteome</keyword>
<feature type="compositionally biased region" description="Low complexity" evidence="1">
    <location>
        <begin position="27"/>
        <end position="44"/>
    </location>
</feature>
<gene>
    <name evidence="2" type="ORF">B0H16DRAFT_1484248</name>
</gene>
<comment type="caution">
    <text evidence="2">The sequence shown here is derived from an EMBL/GenBank/DDBJ whole genome shotgun (WGS) entry which is preliminary data.</text>
</comment>
<organism evidence="2 3">
    <name type="scientific">Mycena metata</name>
    <dbReference type="NCBI Taxonomy" id="1033252"/>
    <lineage>
        <taxon>Eukaryota</taxon>
        <taxon>Fungi</taxon>
        <taxon>Dikarya</taxon>
        <taxon>Basidiomycota</taxon>
        <taxon>Agaricomycotina</taxon>
        <taxon>Agaricomycetes</taxon>
        <taxon>Agaricomycetidae</taxon>
        <taxon>Agaricales</taxon>
        <taxon>Marasmiineae</taxon>
        <taxon>Mycenaceae</taxon>
        <taxon>Mycena</taxon>
    </lineage>
</organism>
<sequence>MDNPVQIRRNWTPSHPRARLPVTFRRSLSSSPTASSGSSPSEHSGNQESSASSGETDDEARSGGMPPSPPSLSSSPVQLPVTALSETEQHMREEEPFSLAALAPAQLAPTDMDSASRLSAVEPSAEDPNAASLPGEENLQGSVSLLDWGSLVLISLTDIRMASPSAHSFNSNTPDWNPLLPSLLPRATPPSEPTFVASTSAHPQEDASDNFFVQFGQEMVHYLAAKHGFTQHVILKVFEKSGDLAATDVILGEMADAAELVLHRRCGNRESEEPTLMMFDLGKINNAIIQSQYMTILSLQSCPQHISKESQQTFQNLVPFKISRLLYFAGKSAKPWACGTSPSIIMTQQAVFGKNGAQMHGTGKIKLCQTVGPNSNGSTNQSIWCQPVNQPPESMSRSRVLSQQLGSLEKWCTHTLLKIELSRHGQGHG</sequence>
<dbReference type="EMBL" id="JARKIB010000576">
    <property type="protein sequence ID" value="KAJ7699156.1"/>
    <property type="molecule type" value="Genomic_DNA"/>
</dbReference>
<evidence type="ECO:0000313" key="2">
    <source>
        <dbReference type="EMBL" id="KAJ7699156.1"/>
    </source>
</evidence>
<accession>A0AAD7DU38</accession>
<dbReference type="Proteomes" id="UP001215598">
    <property type="component" value="Unassembled WGS sequence"/>
</dbReference>
<evidence type="ECO:0000256" key="1">
    <source>
        <dbReference type="SAM" id="MobiDB-lite"/>
    </source>
</evidence>
<name>A0AAD7DU38_9AGAR</name>
<evidence type="ECO:0000313" key="3">
    <source>
        <dbReference type="Proteomes" id="UP001215598"/>
    </source>
</evidence>
<feature type="region of interest" description="Disordered" evidence="1">
    <location>
        <begin position="110"/>
        <end position="136"/>
    </location>
</feature>
<feature type="region of interest" description="Disordered" evidence="1">
    <location>
        <begin position="1"/>
        <end position="80"/>
    </location>
</feature>
<protein>
    <submittedName>
        <fullName evidence="2">Uncharacterized protein</fullName>
    </submittedName>
</protein>
<reference evidence="2" key="1">
    <citation type="submission" date="2023-03" db="EMBL/GenBank/DDBJ databases">
        <title>Massive genome expansion in bonnet fungi (Mycena s.s.) driven by repeated elements and novel gene families across ecological guilds.</title>
        <authorList>
            <consortium name="Lawrence Berkeley National Laboratory"/>
            <person name="Harder C.B."/>
            <person name="Miyauchi S."/>
            <person name="Viragh M."/>
            <person name="Kuo A."/>
            <person name="Thoen E."/>
            <person name="Andreopoulos B."/>
            <person name="Lu D."/>
            <person name="Skrede I."/>
            <person name="Drula E."/>
            <person name="Henrissat B."/>
            <person name="Morin E."/>
            <person name="Kohler A."/>
            <person name="Barry K."/>
            <person name="LaButti K."/>
            <person name="Morin E."/>
            <person name="Salamov A."/>
            <person name="Lipzen A."/>
            <person name="Mereny Z."/>
            <person name="Hegedus B."/>
            <person name="Baldrian P."/>
            <person name="Stursova M."/>
            <person name="Weitz H."/>
            <person name="Taylor A."/>
            <person name="Grigoriev I.V."/>
            <person name="Nagy L.G."/>
            <person name="Martin F."/>
            <person name="Kauserud H."/>
        </authorList>
    </citation>
    <scope>NUCLEOTIDE SEQUENCE</scope>
    <source>
        <strain evidence="2">CBHHK182m</strain>
    </source>
</reference>
<proteinExistence type="predicted"/>
<dbReference type="AlphaFoldDB" id="A0AAD7DU38"/>